<name>A0A9P0D800_9CUCU</name>
<keyword evidence="3" id="KW-0677">Repeat</keyword>
<dbReference type="AlphaFoldDB" id="A0A9P0D800"/>
<dbReference type="InterPro" id="IPR032675">
    <property type="entry name" value="LRR_dom_sf"/>
</dbReference>
<feature type="signal peptide" evidence="4">
    <location>
        <begin position="1"/>
        <end position="20"/>
    </location>
</feature>
<dbReference type="GO" id="GO:0031012">
    <property type="term" value="C:extracellular matrix"/>
    <property type="evidence" value="ECO:0007669"/>
    <property type="project" value="TreeGrafter"/>
</dbReference>
<dbReference type="PANTHER" id="PTHR24373">
    <property type="entry name" value="SLIT RELATED LEUCINE-RICH REPEAT NEURONAL PROTEIN"/>
    <property type="match status" value="1"/>
</dbReference>
<dbReference type="SUPFAM" id="SSF52058">
    <property type="entry name" value="L domain-like"/>
    <property type="match status" value="1"/>
</dbReference>
<gene>
    <name evidence="5" type="ORF">PSYICH_LOCUS15103</name>
</gene>
<evidence type="ECO:0000256" key="2">
    <source>
        <dbReference type="ARBA" id="ARBA00022729"/>
    </source>
</evidence>
<dbReference type="GO" id="GO:0005615">
    <property type="term" value="C:extracellular space"/>
    <property type="evidence" value="ECO:0007669"/>
    <property type="project" value="TreeGrafter"/>
</dbReference>
<dbReference type="SMART" id="SM00369">
    <property type="entry name" value="LRR_TYP"/>
    <property type="match status" value="2"/>
</dbReference>
<proteinExistence type="predicted"/>
<dbReference type="Pfam" id="PF13855">
    <property type="entry name" value="LRR_8"/>
    <property type="match status" value="1"/>
</dbReference>
<keyword evidence="6" id="KW-1185">Reference proteome</keyword>
<dbReference type="OrthoDB" id="6022531at2759"/>
<organism evidence="5 6">
    <name type="scientific">Psylliodes chrysocephalus</name>
    <dbReference type="NCBI Taxonomy" id="3402493"/>
    <lineage>
        <taxon>Eukaryota</taxon>
        <taxon>Metazoa</taxon>
        <taxon>Ecdysozoa</taxon>
        <taxon>Arthropoda</taxon>
        <taxon>Hexapoda</taxon>
        <taxon>Insecta</taxon>
        <taxon>Pterygota</taxon>
        <taxon>Neoptera</taxon>
        <taxon>Endopterygota</taxon>
        <taxon>Coleoptera</taxon>
        <taxon>Polyphaga</taxon>
        <taxon>Cucujiformia</taxon>
        <taxon>Chrysomeloidea</taxon>
        <taxon>Chrysomelidae</taxon>
        <taxon>Galerucinae</taxon>
        <taxon>Alticini</taxon>
        <taxon>Psylliodes</taxon>
    </lineage>
</organism>
<protein>
    <submittedName>
        <fullName evidence="5">Uncharacterized protein</fullName>
    </submittedName>
</protein>
<dbReference type="EMBL" id="OV651821">
    <property type="protein sequence ID" value="CAH1115650.1"/>
    <property type="molecule type" value="Genomic_DNA"/>
</dbReference>
<evidence type="ECO:0000313" key="5">
    <source>
        <dbReference type="EMBL" id="CAH1115650.1"/>
    </source>
</evidence>
<evidence type="ECO:0000256" key="3">
    <source>
        <dbReference type="ARBA" id="ARBA00022737"/>
    </source>
</evidence>
<keyword evidence="1" id="KW-0433">Leucine-rich repeat</keyword>
<dbReference type="PANTHER" id="PTHR24373:SF387">
    <property type="entry name" value="LEUCINE-RICH REPEATS AND IMMUNOGLOBULIN-LIKE DOMAINS PROTEIN SMA-10"/>
    <property type="match status" value="1"/>
</dbReference>
<dbReference type="InterPro" id="IPR050328">
    <property type="entry name" value="Dev_Immune_Receptor"/>
</dbReference>
<accession>A0A9P0D800</accession>
<dbReference type="Proteomes" id="UP001153636">
    <property type="component" value="Chromosome 9"/>
</dbReference>
<evidence type="ECO:0000256" key="4">
    <source>
        <dbReference type="SAM" id="SignalP"/>
    </source>
</evidence>
<sequence length="332" mass="38122">MPNKIILAVLFLCTIKIVNTAEINVASECEEDSKLKLIAFSNPDKELICVGANLTTTWVLSSERTEDLTKKNIQFISSKGILQKWTLNKYPFLKTIVIYKSEITEYSLKVPFASRLLIIETIFPVLTKTTLDQSRYIYALDFHSNPDLKFEYGCFSFLNMLQNLTIYNQTLITINSNTFQGLIDLKILKLIANKLKNIDKDTFQSIPKLKELILENNPIEHLKANISSLIYLEKLSLMNTGLKKINLPLFFPMKRFKILGLSNTVWGNTKITNLAIAFPNLRICLANSIDKETDILKELFEEFVDVELRVKKIVRPLDIQISSYKYDITGVY</sequence>
<evidence type="ECO:0000313" key="6">
    <source>
        <dbReference type="Proteomes" id="UP001153636"/>
    </source>
</evidence>
<evidence type="ECO:0000256" key="1">
    <source>
        <dbReference type="ARBA" id="ARBA00022614"/>
    </source>
</evidence>
<dbReference type="InterPro" id="IPR003591">
    <property type="entry name" value="Leu-rich_rpt_typical-subtyp"/>
</dbReference>
<dbReference type="InterPro" id="IPR001611">
    <property type="entry name" value="Leu-rich_rpt"/>
</dbReference>
<reference evidence="5" key="1">
    <citation type="submission" date="2022-01" db="EMBL/GenBank/DDBJ databases">
        <authorList>
            <person name="King R."/>
        </authorList>
    </citation>
    <scope>NUCLEOTIDE SEQUENCE</scope>
</reference>
<dbReference type="Gene3D" id="3.80.10.10">
    <property type="entry name" value="Ribonuclease Inhibitor"/>
    <property type="match status" value="1"/>
</dbReference>
<keyword evidence="2 4" id="KW-0732">Signal</keyword>
<feature type="chain" id="PRO_5040316058" evidence="4">
    <location>
        <begin position="21"/>
        <end position="332"/>
    </location>
</feature>